<dbReference type="RefSeq" id="WP_249333626.1">
    <property type="nucleotide sequence ID" value="NZ_JACRSY010000032.1"/>
</dbReference>
<reference evidence="2" key="1">
    <citation type="submission" date="2020-08" db="EMBL/GenBank/DDBJ databases">
        <title>Genome public.</title>
        <authorList>
            <person name="Liu C."/>
            <person name="Sun Q."/>
        </authorList>
    </citation>
    <scope>NUCLEOTIDE SEQUENCE</scope>
    <source>
        <strain evidence="2">NSJ-12</strain>
    </source>
</reference>
<feature type="compositionally biased region" description="Low complexity" evidence="1">
    <location>
        <begin position="130"/>
        <end position="141"/>
    </location>
</feature>
<proteinExistence type="predicted"/>
<keyword evidence="3" id="KW-1185">Reference proteome</keyword>
<dbReference type="AlphaFoldDB" id="A0A926IFJ3"/>
<sequence length="267" mass="31416">MDTGWISVYRTLQEHWLWQEKPFDKARAWIDLLLLVNHKENKIMFDGTLTTVSRGSKITSLRQLSDRWGWSTKKTKKFLSDLESDGMITYLSDKKKTVITIVKYDIYQIQGNSEETVKKHKGNSQETTKKTNNNVNNDNNVNKNIYSHLETDKSEIRKLYPGNKNKSVADKKLPKLIEKYGKEQLIRCIERYNQYVQDTRANGFATLQYKNEGTFWNGGYIDYLDENVSQETVSQSKEEVEYDNTRFTPEQLEAYYRTDPEDEDLPF</sequence>
<accession>A0A926IFJ3</accession>
<gene>
    <name evidence="2" type="ORF">H8718_15595</name>
</gene>
<dbReference type="Proteomes" id="UP000655830">
    <property type="component" value="Unassembled WGS sequence"/>
</dbReference>
<evidence type="ECO:0000313" key="3">
    <source>
        <dbReference type="Proteomes" id="UP000655830"/>
    </source>
</evidence>
<protein>
    <submittedName>
        <fullName evidence="2">Uncharacterized protein</fullName>
    </submittedName>
</protein>
<dbReference type="EMBL" id="JACRSY010000032">
    <property type="protein sequence ID" value="MBC8580943.1"/>
    <property type="molecule type" value="Genomic_DNA"/>
</dbReference>
<feature type="region of interest" description="Disordered" evidence="1">
    <location>
        <begin position="117"/>
        <end position="141"/>
    </location>
</feature>
<name>A0A926IFJ3_9FIRM</name>
<comment type="caution">
    <text evidence="2">The sequence shown here is derived from an EMBL/GenBank/DDBJ whole genome shotgun (WGS) entry which is preliminary data.</text>
</comment>
<evidence type="ECO:0000256" key="1">
    <source>
        <dbReference type="SAM" id="MobiDB-lite"/>
    </source>
</evidence>
<evidence type="ECO:0000313" key="2">
    <source>
        <dbReference type="EMBL" id="MBC8580943.1"/>
    </source>
</evidence>
<organism evidence="2 3">
    <name type="scientific">Zhenhengia yiwuensis</name>
    <dbReference type="NCBI Taxonomy" id="2763666"/>
    <lineage>
        <taxon>Bacteria</taxon>
        <taxon>Bacillati</taxon>
        <taxon>Bacillota</taxon>
        <taxon>Clostridia</taxon>
        <taxon>Lachnospirales</taxon>
        <taxon>Lachnospiraceae</taxon>
        <taxon>Zhenhengia</taxon>
    </lineage>
</organism>